<protein>
    <recommendedName>
        <fullName evidence="4">Extracellular mutant protein 11 C-terminal domain-containing protein</fullName>
    </recommendedName>
</protein>
<feature type="compositionally biased region" description="Basic and acidic residues" evidence="1">
    <location>
        <begin position="187"/>
        <end position="199"/>
    </location>
</feature>
<feature type="compositionally biased region" description="Acidic residues" evidence="1">
    <location>
        <begin position="258"/>
        <end position="270"/>
    </location>
</feature>
<feature type="compositionally biased region" description="Basic and acidic residues" evidence="1">
    <location>
        <begin position="246"/>
        <end position="256"/>
    </location>
</feature>
<feature type="compositionally biased region" description="Basic and acidic residues" evidence="1">
    <location>
        <begin position="280"/>
        <end position="299"/>
    </location>
</feature>
<proteinExistence type="predicted"/>
<evidence type="ECO:0000313" key="2">
    <source>
        <dbReference type="EMBL" id="KAK7204195.1"/>
    </source>
</evidence>
<gene>
    <name evidence="2" type="ORF">BZA70DRAFT_205589</name>
</gene>
<keyword evidence="3" id="KW-1185">Reference proteome</keyword>
<comment type="caution">
    <text evidence="2">The sequence shown here is derived from an EMBL/GenBank/DDBJ whole genome shotgun (WGS) entry which is preliminary data.</text>
</comment>
<dbReference type="GeneID" id="90035674"/>
<evidence type="ECO:0000256" key="1">
    <source>
        <dbReference type="SAM" id="MobiDB-lite"/>
    </source>
</evidence>
<dbReference type="Proteomes" id="UP001498771">
    <property type="component" value="Unassembled WGS sequence"/>
</dbReference>
<sequence>MVRLIQLHHKPAPARPLEMAQQHRQSPTEQIISQMALRIKRRPRSRVLLISSSISRKLHQALFILTSSGSELTHCPYSGNRNAQPKAREFKTPDSFDFGPMGSNKSGFMFGSPTPNPGSRPTTTKIDLDEGSESDPVEIKEESPRKERRRNSVFPNPFTEKVVDLTNEDDEAVHEQTSADSANKSGNFDKKKDFSKDAWSEFWDTNPLYPTDFPTSATKQKGRRPRASPTPKKPTGARVGTSYERSASKDRDRNPTLEEVDDNSDEEYEAGWESPDSSPDEQRWMPNDRPKSNPEDRKIKTPSPKKTGSKADPTAASNGHFKMDDLKHTIPNEFTTETHDVTMDSPINPPLSPGERSEPTTPVDVQDTDLVSDIPFDRNAPVDPNFRSTPVQPPPTVIDYHNSAAIFNITSPVPPIVPSISAGDVELANYWQDVLRYQSQWNDYQLKMTLYFSERQQADQLNSLDIISQSGNLNDYVAVLQQDERVRASWNLALQIHKQVMVNLLGVRRLKEGW</sequence>
<name>A0ABR1F2X4_9ASCO</name>
<dbReference type="EMBL" id="JBBJBU010000009">
    <property type="protein sequence ID" value="KAK7204195.1"/>
    <property type="molecule type" value="Genomic_DNA"/>
</dbReference>
<feature type="compositionally biased region" description="Polar residues" evidence="1">
    <location>
        <begin position="175"/>
        <end position="186"/>
    </location>
</feature>
<dbReference type="RefSeq" id="XP_064767228.1">
    <property type="nucleotide sequence ID" value="XM_064910162.1"/>
</dbReference>
<feature type="compositionally biased region" description="Basic and acidic residues" evidence="1">
    <location>
        <begin position="321"/>
        <end position="342"/>
    </location>
</feature>
<reference evidence="2 3" key="1">
    <citation type="submission" date="2024-03" db="EMBL/GenBank/DDBJ databases">
        <title>Genome-scale model development and genomic sequencing of the oleaginous clade Lipomyces.</title>
        <authorList>
            <consortium name="Lawrence Berkeley National Laboratory"/>
            <person name="Czajka J.J."/>
            <person name="Han Y."/>
            <person name="Kim J."/>
            <person name="Mondo S.J."/>
            <person name="Hofstad B.A."/>
            <person name="Robles A."/>
            <person name="Haridas S."/>
            <person name="Riley R."/>
            <person name="LaButti K."/>
            <person name="Pangilinan J."/>
            <person name="Andreopoulos W."/>
            <person name="Lipzen A."/>
            <person name="Yan J."/>
            <person name="Wang M."/>
            <person name="Ng V."/>
            <person name="Grigoriev I.V."/>
            <person name="Spatafora J.W."/>
            <person name="Magnuson J.K."/>
            <person name="Baker S.E."/>
            <person name="Pomraning K.R."/>
        </authorList>
    </citation>
    <scope>NUCLEOTIDE SEQUENCE [LARGE SCALE GENOMIC DNA]</scope>
    <source>
        <strain evidence="2 3">Phaff 52-87</strain>
    </source>
</reference>
<evidence type="ECO:0008006" key="4">
    <source>
        <dbReference type="Google" id="ProtNLM"/>
    </source>
</evidence>
<evidence type="ECO:0000313" key="3">
    <source>
        <dbReference type="Proteomes" id="UP001498771"/>
    </source>
</evidence>
<organism evidence="2 3">
    <name type="scientific">Myxozyma melibiosi</name>
    <dbReference type="NCBI Taxonomy" id="54550"/>
    <lineage>
        <taxon>Eukaryota</taxon>
        <taxon>Fungi</taxon>
        <taxon>Dikarya</taxon>
        <taxon>Ascomycota</taxon>
        <taxon>Saccharomycotina</taxon>
        <taxon>Lipomycetes</taxon>
        <taxon>Lipomycetales</taxon>
        <taxon>Lipomycetaceae</taxon>
        <taxon>Myxozyma</taxon>
    </lineage>
</organism>
<feature type="region of interest" description="Disordered" evidence="1">
    <location>
        <begin position="103"/>
        <end position="362"/>
    </location>
</feature>
<accession>A0ABR1F2X4</accession>